<evidence type="ECO:0000256" key="1">
    <source>
        <dbReference type="SAM" id="Phobius"/>
    </source>
</evidence>
<reference evidence="2 3" key="1">
    <citation type="submission" date="2024-06" db="EMBL/GenBank/DDBJ databases">
        <title>Pontibacter populi HYL7-15.</title>
        <authorList>
            <person name="Kim M.K."/>
        </authorList>
    </citation>
    <scope>NUCLEOTIDE SEQUENCE [LARGE SCALE GENOMIC DNA]</scope>
    <source>
        <strain evidence="2 3">HYL7-15</strain>
    </source>
</reference>
<feature type="transmembrane region" description="Helical" evidence="1">
    <location>
        <begin position="12"/>
        <end position="32"/>
    </location>
</feature>
<keyword evidence="1" id="KW-0812">Transmembrane</keyword>
<name>A0ABV1RUW7_9BACT</name>
<keyword evidence="3" id="KW-1185">Reference proteome</keyword>
<feature type="transmembrane region" description="Helical" evidence="1">
    <location>
        <begin position="70"/>
        <end position="87"/>
    </location>
</feature>
<organism evidence="2 3">
    <name type="scientific">Pontibacter populi</name>
    <dbReference type="NCBI Taxonomy" id="890055"/>
    <lineage>
        <taxon>Bacteria</taxon>
        <taxon>Pseudomonadati</taxon>
        <taxon>Bacteroidota</taxon>
        <taxon>Cytophagia</taxon>
        <taxon>Cytophagales</taxon>
        <taxon>Hymenobacteraceae</taxon>
        <taxon>Pontibacter</taxon>
    </lineage>
</organism>
<sequence length="229" mass="26421">MRRTSLSGVEYFIFFIVVIHSIVGVYSFNYNIPFFESYTSEDGYIENITAFSLLLVAVFFGVAASKNTGFIRVALWFIALVFIFGSGEEISWGQRIFGYQTPDELKDVNTQGEFNLHNMKVEGVKLNKLIFSTGMYSGLFFYFLGLPLLYNYSSAFRNWKLTFISIPKQEWGLLYLFSFLIILMIPTGKAWELQEFTFAIFLLSSVFYQQNPKFDEIVARRKANYSLAG</sequence>
<comment type="caution">
    <text evidence="2">The sequence shown here is derived from an EMBL/GenBank/DDBJ whole genome shotgun (WGS) entry which is preliminary data.</text>
</comment>
<gene>
    <name evidence="2" type="ORF">ABS362_11515</name>
</gene>
<evidence type="ECO:0000313" key="2">
    <source>
        <dbReference type="EMBL" id="MER2998174.1"/>
    </source>
</evidence>
<keyword evidence="1" id="KW-1133">Transmembrane helix</keyword>
<dbReference type="Proteomes" id="UP001476807">
    <property type="component" value="Unassembled WGS sequence"/>
</dbReference>
<feature type="transmembrane region" description="Helical" evidence="1">
    <location>
        <begin position="171"/>
        <end position="187"/>
    </location>
</feature>
<accession>A0ABV1RUW7</accession>
<dbReference type="RefSeq" id="WP_350412628.1">
    <property type="nucleotide sequence ID" value="NZ_JBEOKT010000009.1"/>
</dbReference>
<keyword evidence="1" id="KW-0472">Membrane</keyword>
<protein>
    <submittedName>
        <fullName evidence="2">Uncharacterized protein</fullName>
    </submittedName>
</protein>
<proteinExistence type="predicted"/>
<evidence type="ECO:0000313" key="3">
    <source>
        <dbReference type="Proteomes" id="UP001476807"/>
    </source>
</evidence>
<feature type="transmembrane region" description="Helical" evidence="1">
    <location>
        <begin position="44"/>
        <end position="63"/>
    </location>
</feature>
<dbReference type="EMBL" id="JBEOKT010000009">
    <property type="protein sequence ID" value="MER2998174.1"/>
    <property type="molecule type" value="Genomic_DNA"/>
</dbReference>
<feature type="transmembrane region" description="Helical" evidence="1">
    <location>
        <begin position="129"/>
        <end position="150"/>
    </location>
</feature>